<keyword evidence="2" id="KW-1185">Reference proteome</keyword>
<dbReference type="AlphaFoldDB" id="A0A3T1D9C6"/>
<dbReference type="KEGG" id="cohn:KCTCHS21_40850"/>
<evidence type="ECO:0008006" key="3">
    <source>
        <dbReference type="Google" id="ProtNLM"/>
    </source>
</evidence>
<dbReference type="Gene3D" id="1.25.40.20">
    <property type="entry name" value="Ankyrin repeat-containing domain"/>
    <property type="match status" value="1"/>
</dbReference>
<dbReference type="EMBL" id="AP019400">
    <property type="protein sequence ID" value="BBI34686.1"/>
    <property type="molecule type" value="Genomic_DNA"/>
</dbReference>
<evidence type="ECO:0000313" key="2">
    <source>
        <dbReference type="Proteomes" id="UP000289856"/>
    </source>
</evidence>
<proteinExistence type="predicted"/>
<name>A0A3T1D9C6_9BACL</name>
<organism evidence="1 2">
    <name type="scientific">Cohnella abietis</name>
    <dbReference type="NCBI Taxonomy" id="2507935"/>
    <lineage>
        <taxon>Bacteria</taxon>
        <taxon>Bacillati</taxon>
        <taxon>Bacillota</taxon>
        <taxon>Bacilli</taxon>
        <taxon>Bacillales</taxon>
        <taxon>Paenibacillaceae</taxon>
        <taxon>Cohnella</taxon>
    </lineage>
</organism>
<dbReference type="SUPFAM" id="SSF48403">
    <property type="entry name" value="Ankyrin repeat"/>
    <property type="match status" value="1"/>
</dbReference>
<dbReference type="RefSeq" id="WP_130612419.1">
    <property type="nucleotide sequence ID" value="NZ_AP019400.1"/>
</dbReference>
<accession>A0A3T1D9C6</accession>
<dbReference type="InterPro" id="IPR036770">
    <property type="entry name" value="Ankyrin_rpt-contain_sf"/>
</dbReference>
<gene>
    <name evidence="1" type="ORF">KCTCHS21_40850</name>
</gene>
<dbReference type="OrthoDB" id="384737at2"/>
<reference evidence="1 2" key="1">
    <citation type="submission" date="2019-01" db="EMBL/GenBank/DDBJ databases">
        <title>Complete genome sequence of Cohnella hallensis HS21 isolated from Korean fir (Abies koreana) rhizospheric soil.</title>
        <authorList>
            <person name="Jiang L."/>
            <person name="Kang S.W."/>
            <person name="Kim S."/>
            <person name="Jung J."/>
            <person name="Kim C.Y."/>
            <person name="Kim D.H."/>
            <person name="Kim S.W."/>
            <person name="Lee J."/>
        </authorList>
    </citation>
    <scope>NUCLEOTIDE SEQUENCE [LARGE SCALE GENOMIC DNA]</scope>
    <source>
        <strain evidence="1 2">HS21</strain>
    </source>
</reference>
<evidence type="ECO:0000313" key="1">
    <source>
        <dbReference type="EMBL" id="BBI34686.1"/>
    </source>
</evidence>
<sequence length="149" mass="16497">MNLISRKPFASIETELVCEFISAAHVDLQKVEEMLDYEPGLLHASMNWGGSDWETGLGAAAHVGRRDIAEYLLRRGARLDIFTAAMLGQLEIVKLMIKQFPYMADALGPHEIPLIRHAAIGGARAKSVYEYLAQLEANSFGNLVRRASL</sequence>
<protein>
    <recommendedName>
        <fullName evidence="3">Ankyrin repeat domain-containing protein</fullName>
    </recommendedName>
</protein>
<dbReference type="Proteomes" id="UP000289856">
    <property type="component" value="Chromosome"/>
</dbReference>